<dbReference type="EMBL" id="BONG01000049">
    <property type="protein sequence ID" value="GIF92709.1"/>
    <property type="molecule type" value="Genomic_DNA"/>
</dbReference>
<keyword evidence="3" id="KW-1185">Reference proteome</keyword>
<reference evidence="2 3" key="1">
    <citation type="submission" date="2021-01" db="EMBL/GenBank/DDBJ databases">
        <title>Whole genome shotgun sequence of Catellatospora chokoriensis NBRC 107358.</title>
        <authorList>
            <person name="Komaki H."/>
            <person name="Tamura T."/>
        </authorList>
    </citation>
    <scope>NUCLEOTIDE SEQUENCE [LARGE SCALE GENOMIC DNA]</scope>
    <source>
        <strain evidence="2 3">NBRC 107358</strain>
    </source>
</reference>
<protein>
    <submittedName>
        <fullName evidence="2">Uncharacterized protein</fullName>
    </submittedName>
</protein>
<evidence type="ECO:0000313" key="3">
    <source>
        <dbReference type="Proteomes" id="UP000619293"/>
    </source>
</evidence>
<accession>A0A8J3KCS9</accession>
<gene>
    <name evidence="2" type="ORF">Cch02nite_61530</name>
</gene>
<proteinExistence type="predicted"/>
<evidence type="ECO:0000256" key="1">
    <source>
        <dbReference type="SAM" id="MobiDB-lite"/>
    </source>
</evidence>
<organism evidence="2 3">
    <name type="scientific">Catellatospora chokoriensis</name>
    <dbReference type="NCBI Taxonomy" id="310353"/>
    <lineage>
        <taxon>Bacteria</taxon>
        <taxon>Bacillati</taxon>
        <taxon>Actinomycetota</taxon>
        <taxon>Actinomycetes</taxon>
        <taxon>Micromonosporales</taxon>
        <taxon>Micromonosporaceae</taxon>
        <taxon>Catellatospora</taxon>
    </lineage>
</organism>
<feature type="compositionally biased region" description="Basic and acidic residues" evidence="1">
    <location>
        <begin position="1"/>
        <end position="17"/>
    </location>
</feature>
<feature type="region of interest" description="Disordered" evidence="1">
    <location>
        <begin position="1"/>
        <end position="24"/>
    </location>
</feature>
<name>A0A8J3KCS9_9ACTN</name>
<evidence type="ECO:0000313" key="2">
    <source>
        <dbReference type="EMBL" id="GIF92709.1"/>
    </source>
</evidence>
<dbReference type="AlphaFoldDB" id="A0A8J3KCS9"/>
<sequence>MRRAYDAPHPPTKERCARTGPAGPRGGYAACGQVNSGEHNATAVCAWTDEDSVGTLLWYGSAAATARAEFIALRGEVEVVKPVSEW</sequence>
<dbReference type="Proteomes" id="UP000619293">
    <property type="component" value="Unassembled WGS sequence"/>
</dbReference>
<comment type="caution">
    <text evidence="2">The sequence shown here is derived from an EMBL/GenBank/DDBJ whole genome shotgun (WGS) entry which is preliminary data.</text>
</comment>